<proteinExistence type="predicted"/>
<organism evidence="1 2">
    <name type="scientific">Thermomonas fusca</name>
    <dbReference type="NCBI Taxonomy" id="215690"/>
    <lineage>
        <taxon>Bacteria</taxon>
        <taxon>Pseudomonadati</taxon>
        <taxon>Pseudomonadota</taxon>
        <taxon>Gammaproteobacteria</taxon>
        <taxon>Lysobacterales</taxon>
        <taxon>Lysobacteraceae</taxon>
        <taxon>Thermomonas</taxon>
    </lineage>
</organism>
<reference evidence="1 2" key="1">
    <citation type="submission" date="2019-04" db="EMBL/GenBank/DDBJ databases">
        <authorList>
            <person name="Grouzdev D.S."/>
            <person name="Nazina T.N."/>
        </authorList>
    </citation>
    <scope>NUCLEOTIDE SEQUENCE [LARGE SCALE GENOMIC DNA]</scope>
    <source>
        <strain evidence="1 2">SHC 3-19</strain>
    </source>
</reference>
<evidence type="ECO:0000313" key="1">
    <source>
        <dbReference type="EMBL" id="TLX20973.1"/>
    </source>
</evidence>
<dbReference type="EMBL" id="SROY01000006">
    <property type="protein sequence ID" value="TLX20973.1"/>
    <property type="molecule type" value="Genomic_DNA"/>
</dbReference>
<accession>A0A5R9PD58</accession>
<protein>
    <submittedName>
        <fullName evidence="1">Uncharacterized protein</fullName>
    </submittedName>
</protein>
<dbReference type="AlphaFoldDB" id="A0A5R9PD58"/>
<name>A0A5R9PD58_9GAMM</name>
<evidence type="ECO:0000313" key="2">
    <source>
        <dbReference type="Proteomes" id="UP000308508"/>
    </source>
</evidence>
<keyword evidence="2" id="KW-1185">Reference proteome</keyword>
<comment type="caution">
    <text evidence="1">The sequence shown here is derived from an EMBL/GenBank/DDBJ whole genome shotgun (WGS) entry which is preliminary data.</text>
</comment>
<gene>
    <name evidence="1" type="ORF">E5S66_12270</name>
</gene>
<dbReference type="Proteomes" id="UP000308508">
    <property type="component" value="Unassembled WGS sequence"/>
</dbReference>
<sequence>MSNQKRKAISLVSGVVARSRAGRKHSAADEAERAFLFRSQLSAAMMDARVRVSQQAIPKFFGEVARLTAFENLRFSKSPVGYSYLRLLMTTEPRTLKFELSWLAERIRNAVAELNDFIALKGQFEQSVLKGKMAQALSELNSIEERHGASLWSISLRVAILQDEGGDEAQKDFTATLRKTYPKAILPFYLRHLSERAERSVPIGWYLENVKRRIDRFKDDDLKTYLLFKVLEEWPRDQKKVAAILRIEQNHHLIDIYETLVSLIQHLAASSEDASLRKHLTQIVERISGIEDFRIEKIRIRLGMQTSAKCFLIDDCIATDRLISGDIVGAYRALRHEESAARLSGFTILLQGLALSVVKEGSAVLDRRPGHLYGRASHAMGRASIDGRNDDDGLADTARKIGHVYSGLSSCASIRYFQLAIAANSAEKQFEYMSLASANCEHLSFIDFSIRFPSDVATDLIGKLKGLVSRDVALCFQHEDHLVSTSVDEAVAAYALCTAAHNAGRFDDVERNIGSALTSKSTILSSAASTIALSAFGANGNFKSSAELVSAEVAIKARAPESLPIVQVFSNAAWRDIAPFSEDVAMSNALAALADIDSTDTTRTNRIFALQKVLRGMGVELPSDLKEVAKGSRQQEFVYFLLRACSMDVLDMLTSLESSMAVLEQRREIYSVLLDLDPANSDEYRYQILSISKEIRISQGLKTIDATRIHVDAPAIRSMLRRDLAESFARYLQLTKDGDANPESFDAILRDIAKPEQLAKHLLFPKETEADDLLFTMIGQARDRFLFNVPHGLDSYLSKRVRHGSIVGHLRAPAEAEGMITQQDRDGRYKENTRWAHAISLAKSPAEMQRAFLSFARSLDQHLLRLKDVLLHVKCEEKPLGLLDVRLQPIQYRLIRSVALQDRTLDTFLETMMGMLRAILNSALVGANTYIVQETSGHVDTLFQQLRTTVQQQLPPCAERYDMNAAINRASTNVQAAVTSAASWFAPTTVDDVKFTMDDAFDIALISVRTINPDFEPDISFEDESGLQFTVNELPFMQDVLFEAIGNVAKHAHLKAPSVEIHSRYSIEHSLLTIEVLNDISPEVNLEQKIARLAELKPILRDADYLQKARTEGDSGIPKLASTVFQSEHGELEFDVTPEGRFSLTFSLSVNSAK</sequence>
<dbReference type="RefSeq" id="WP_138349661.1">
    <property type="nucleotide sequence ID" value="NZ_SROY01000006.1"/>
</dbReference>